<organism evidence="3 4">
    <name type="scientific">Hirsutella minnesotensis 3608</name>
    <dbReference type="NCBI Taxonomy" id="1043627"/>
    <lineage>
        <taxon>Eukaryota</taxon>
        <taxon>Fungi</taxon>
        <taxon>Dikarya</taxon>
        <taxon>Ascomycota</taxon>
        <taxon>Pezizomycotina</taxon>
        <taxon>Sordariomycetes</taxon>
        <taxon>Hypocreomycetidae</taxon>
        <taxon>Hypocreales</taxon>
        <taxon>Ophiocordycipitaceae</taxon>
        <taxon>Hirsutella</taxon>
    </lineage>
</organism>
<dbReference type="AlphaFoldDB" id="A0A0F8A414"/>
<feature type="transmembrane region" description="Helical" evidence="2">
    <location>
        <begin position="224"/>
        <end position="246"/>
    </location>
</feature>
<accession>A0A0F8A414</accession>
<feature type="transmembrane region" description="Helical" evidence="2">
    <location>
        <begin position="114"/>
        <end position="131"/>
    </location>
</feature>
<feature type="transmembrane region" description="Helical" evidence="2">
    <location>
        <begin position="76"/>
        <end position="94"/>
    </location>
</feature>
<keyword evidence="2" id="KW-0812">Transmembrane</keyword>
<reference evidence="3 4" key="1">
    <citation type="journal article" date="2014" name="Genome Biol. Evol.">
        <title>Comparative genomics and transcriptomics analyses reveal divergent lifestyle features of nematode endoparasitic fungus Hirsutella minnesotensis.</title>
        <authorList>
            <person name="Lai Y."/>
            <person name="Liu K."/>
            <person name="Zhang X."/>
            <person name="Zhang X."/>
            <person name="Li K."/>
            <person name="Wang N."/>
            <person name="Shu C."/>
            <person name="Wu Y."/>
            <person name="Wang C."/>
            <person name="Bushley K.E."/>
            <person name="Xiang M."/>
            <person name="Liu X."/>
        </authorList>
    </citation>
    <scope>NUCLEOTIDE SEQUENCE [LARGE SCALE GENOMIC DNA]</scope>
    <source>
        <strain evidence="3 4">3608</strain>
    </source>
</reference>
<evidence type="ECO:0000256" key="2">
    <source>
        <dbReference type="SAM" id="Phobius"/>
    </source>
</evidence>
<feature type="transmembrane region" description="Helical" evidence="2">
    <location>
        <begin position="169"/>
        <end position="186"/>
    </location>
</feature>
<dbReference type="OrthoDB" id="4922812at2759"/>
<keyword evidence="2" id="KW-1133">Transmembrane helix</keyword>
<feature type="region of interest" description="Disordered" evidence="1">
    <location>
        <begin position="268"/>
        <end position="315"/>
    </location>
</feature>
<keyword evidence="2" id="KW-0472">Membrane</keyword>
<keyword evidence="4" id="KW-1185">Reference proteome</keyword>
<dbReference type="Proteomes" id="UP000054481">
    <property type="component" value="Unassembled WGS sequence"/>
</dbReference>
<evidence type="ECO:0000313" key="4">
    <source>
        <dbReference type="Proteomes" id="UP000054481"/>
    </source>
</evidence>
<dbReference type="EMBL" id="KQ030542">
    <property type="protein sequence ID" value="KJZ72784.1"/>
    <property type="molecule type" value="Genomic_DNA"/>
</dbReference>
<protein>
    <submittedName>
        <fullName evidence="3">Uncharacterized protein</fullName>
    </submittedName>
</protein>
<evidence type="ECO:0000313" key="3">
    <source>
        <dbReference type="EMBL" id="KJZ72784.1"/>
    </source>
</evidence>
<evidence type="ECO:0000256" key="1">
    <source>
        <dbReference type="SAM" id="MobiDB-lite"/>
    </source>
</evidence>
<sequence length="315" mass="34501">MQIISAVNSFVHNRYIQELTFYGIMYALVLGAYSARSAPIYNQKFKKTSSYHLPVHIVTGLTEITRYQIRAAKHDGHVLPNAFDIALCLTWAYFGLLLTRSLRRGDPSTTRPTYQAAAIFRPVATILAYVLGNEALYRAGSKLINSFIYARAGVFVVNTSGIMRKHSYASVYAVAIPISAVVAIHEANVTGAVGVYVALIMAVAQLNYYVSLRLRGSLSRPNDMITSASIMDLSLLMLLVLGFADLDIMKEMQKRTSLVADISDDYVSGGRRPSSMTSNSSFPGQQNIQWGEPKMPGENVFQGEQKAAPAIAAQG</sequence>
<proteinExistence type="predicted"/>
<feature type="transmembrane region" description="Helical" evidence="2">
    <location>
        <begin position="193"/>
        <end position="212"/>
    </location>
</feature>
<name>A0A0F8A414_9HYPO</name>
<gene>
    <name evidence="3" type="ORF">HIM_07859</name>
</gene>
<feature type="compositionally biased region" description="Polar residues" evidence="1">
    <location>
        <begin position="274"/>
        <end position="289"/>
    </location>
</feature>
<feature type="transmembrane region" description="Helical" evidence="2">
    <location>
        <begin position="19"/>
        <end position="38"/>
    </location>
</feature>